<accession>R7TUB9</accession>
<dbReference type="InterPro" id="IPR006056">
    <property type="entry name" value="RidA"/>
</dbReference>
<dbReference type="STRING" id="283909.R7TUB9"/>
<organism evidence="2">
    <name type="scientific">Capitella teleta</name>
    <name type="common">Polychaete worm</name>
    <dbReference type="NCBI Taxonomy" id="283909"/>
    <lineage>
        <taxon>Eukaryota</taxon>
        <taxon>Metazoa</taxon>
        <taxon>Spiralia</taxon>
        <taxon>Lophotrochozoa</taxon>
        <taxon>Annelida</taxon>
        <taxon>Polychaeta</taxon>
        <taxon>Sedentaria</taxon>
        <taxon>Scolecida</taxon>
        <taxon>Capitellidae</taxon>
        <taxon>Capitella</taxon>
    </lineage>
</organism>
<evidence type="ECO:0000256" key="1">
    <source>
        <dbReference type="ARBA" id="ARBA00010552"/>
    </source>
</evidence>
<dbReference type="OrthoDB" id="309640at2759"/>
<dbReference type="FunCoup" id="R7TUB9">
    <property type="interactions" value="862"/>
</dbReference>
<dbReference type="EnsemblMetazoa" id="CapteT178589">
    <property type="protein sequence ID" value="CapteP178589"/>
    <property type="gene ID" value="CapteG178589"/>
</dbReference>
<dbReference type="OMA" id="GSYFKEP"/>
<name>R7TUB9_CAPTE</name>
<reference evidence="4" key="1">
    <citation type="submission" date="2012-12" db="EMBL/GenBank/DDBJ databases">
        <authorList>
            <person name="Hellsten U."/>
            <person name="Grimwood J."/>
            <person name="Chapman J.A."/>
            <person name="Shapiro H."/>
            <person name="Aerts A."/>
            <person name="Otillar R.P."/>
            <person name="Terry A.Y."/>
            <person name="Boore J.L."/>
            <person name="Simakov O."/>
            <person name="Marletaz F."/>
            <person name="Cho S.-J."/>
            <person name="Edsinger-Gonzales E."/>
            <person name="Havlak P."/>
            <person name="Kuo D.-H."/>
            <person name="Larsson T."/>
            <person name="Lv J."/>
            <person name="Arendt D."/>
            <person name="Savage R."/>
            <person name="Osoegawa K."/>
            <person name="de Jong P."/>
            <person name="Lindberg D.R."/>
            <person name="Seaver E.C."/>
            <person name="Weisblat D.A."/>
            <person name="Putnam N.H."/>
            <person name="Grigoriev I.V."/>
            <person name="Rokhsar D.S."/>
        </authorList>
    </citation>
    <scope>NUCLEOTIDE SEQUENCE</scope>
    <source>
        <strain evidence="4">I ESC-2004</strain>
    </source>
</reference>
<dbReference type="Pfam" id="PF01042">
    <property type="entry name" value="Ribonuc_L-PSP"/>
    <property type="match status" value="1"/>
</dbReference>
<dbReference type="EMBL" id="AMQN01002502">
    <property type="status" value="NOT_ANNOTATED_CDS"/>
    <property type="molecule type" value="Genomic_DNA"/>
</dbReference>
<dbReference type="InterPro" id="IPR019897">
    <property type="entry name" value="RidA_CS"/>
</dbReference>
<evidence type="ECO:0000313" key="2">
    <source>
        <dbReference type="EMBL" id="ELT94620.1"/>
    </source>
</evidence>
<dbReference type="GO" id="GO:0005739">
    <property type="term" value="C:mitochondrion"/>
    <property type="evidence" value="ECO:0007669"/>
    <property type="project" value="TreeGrafter"/>
</dbReference>
<sequence>MASIVRRIVETSMAPKALGPYRQDTQAVIVDKTMYISGQLGLIPETLELVPGGVEAETEQTLKNMKALLQSVGADMGNVVKTTVLLDDINDWPKVNVVYAKYFTSHHPARAAFQVAALPKGGKVEMEAVAVIGDIKDE</sequence>
<evidence type="ECO:0008006" key="5">
    <source>
        <dbReference type="Google" id="ProtNLM"/>
    </source>
</evidence>
<dbReference type="AlphaFoldDB" id="R7TUB9"/>
<dbReference type="InterPro" id="IPR006175">
    <property type="entry name" value="YjgF/YER057c/UK114"/>
</dbReference>
<keyword evidence="4" id="KW-1185">Reference proteome</keyword>
<reference evidence="2 4" key="2">
    <citation type="journal article" date="2013" name="Nature">
        <title>Insights into bilaterian evolution from three spiralian genomes.</title>
        <authorList>
            <person name="Simakov O."/>
            <person name="Marletaz F."/>
            <person name="Cho S.J."/>
            <person name="Edsinger-Gonzales E."/>
            <person name="Havlak P."/>
            <person name="Hellsten U."/>
            <person name="Kuo D.H."/>
            <person name="Larsson T."/>
            <person name="Lv J."/>
            <person name="Arendt D."/>
            <person name="Savage R."/>
            <person name="Osoegawa K."/>
            <person name="de Jong P."/>
            <person name="Grimwood J."/>
            <person name="Chapman J.A."/>
            <person name="Shapiro H."/>
            <person name="Aerts A."/>
            <person name="Otillar R.P."/>
            <person name="Terry A.Y."/>
            <person name="Boore J.L."/>
            <person name="Grigoriev I.V."/>
            <person name="Lindberg D.R."/>
            <person name="Seaver E.C."/>
            <person name="Weisblat D.A."/>
            <person name="Putnam N.H."/>
            <person name="Rokhsar D.S."/>
        </authorList>
    </citation>
    <scope>NUCLEOTIDE SEQUENCE</scope>
    <source>
        <strain evidence="2 4">I ESC-2004</strain>
    </source>
</reference>
<evidence type="ECO:0000313" key="4">
    <source>
        <dbReference type="Proteomes" id="UP000014760"/>
    </source>
</evidence>
<dbReference type="Gene3D" id="3.30.1330.40">
    <property type="entry name" value="RutC-like"/>
    <property type="match status" value="1"/>
</dbReference>
<dbReference type="CDD" id="cd00448">
    <property type="entry name" value="YjgF_YER057c_UK114_family"/>
    <property type="match status" value="1"/>
</dbReference>
<protein>
    <recommendedName>
        <fullName evidence="5">2-iminobutanoate/2-iminopropanoate deaminase</fullName>
    </recommendedName>
</protein>
<comment type="similarity">
    <text evidence="1">Belongs to the RutC family.</text>
</comment>
<dbReference type="NCBIfam" id="TIGR00004">
    <property type="entry name" value="Rid family detoxifying hydrolase"/>
    <property type="match status" value="1"/>
</dbReference>
<dbReference type="HOGENOM" id="CLU_100715_7_1_1"/>
<gene>
    <name evidence="2" type="ORF">CAPTEDRAFT_178589</name>
</gene>
<dbReference type="PANTHER" id="PTHR11803">
    <property type="entry name" value="2-IMINOBUTANOATE/2-IMINOPROPANOATE DEAMINASE RIDA"/>
    <property type="match status" value="1"/>
</dbReference>
<dbReference type="PROSITE" id="PS01094">
    <property type="entry name" value="UPF0076"/>
    <property type="match status" value="1"/>
</dbReference>
<dbReference type="PANTHER" id="PTHR11803:SF39">
    <property type="entry name" value="2-IMINOBUTANOATE_2-IMINOPROPANOATE DEAMINASE"/>
    <property type="match status" value="1"/>
</dbReference>
<dbReference type="GO" id="GO:0005829">
    <property type="term" value="C:cytosol"/>
    <property type="evidence" value="ECO:0007669"/>
    <property type="project" value="TreeGrafter"/>
</dbReference>
<dbReference type="InterPro" id="IPR035959">
    <property type="entry name" value="RutC-like_sf"/>
</dbReference>
<dbReference type="GO" id="GO:0019239">
    <property type="term" value="F:deaminase activity"/>
    <property type="evidence" value="ECO:0007669"/>
    <property type="project" value="TreeGrafter"/>
</dbReference>
<evidence type="ECO:0000313" key="3">
    <source>
        <dbReference type="EnsemblMetazoa" id="CapteP178589"/>
    </source>
</evidence>
<dbReference type="FunFam" id="3.30.1330.40:FF:000001">
    <property type="entry name" value="L-PSP family endoribonuclease"/>
    <property type="match status" value="1"/>
</dbReference>
<reference evidence="3" key="3">
    <citation type="submission" date="2015-06" db="UniProtKB">
        <authorList>
            <consortium name="EnsemblMetazoa"/>
        </authorList>
    </citation>
    <scope>IDENTIFICATION</scope>
</reference>
<dbReference type="Proteomes" id="UP000014760">
    <property type="component" value="Unassembled WGS sequence"/>
</dbReference>
<dbReference type="SUPFAM" id="SSF55298">
    <property type="entry name" value="YjgF-like"/>
    <property type="match status" value="1"/>
</dbReference>
<proteinExistence type="inferred from homology"/>
<dbReference type="EMBL" id="KB309374">
    <property type="protein sequence ID" value="ELT94620.1"/>
    <property type="molecule type" value="Genomic_DNA"/>
</dbReference>